<dbReference type="Proteomes" id="UP000441208">
    <property type="component" value="Unassembled WGS sequence"/>
</dbReference>
<evidence type="ECO:0000313" key="6">
    <source>
        <dbReference type="Proteomes" id="UP000429523"/>
    </source>
</evidence>
<feature type="region of interest" description="Disordered" evidence="1">
    <location>
        <begin position="28"/>
        <end position="59"/>
    </location>
</feature>
<organism evidence="3 9">
    <name type="scientific">Phytophthora fragariae</name>
    <dbReference type="NCBI Taxonomy" id="53985"/>
    <lineage>
        <taxon>Eukaryota</taxon>
        <taxon>Sar</taxon>
        <taxon>Stramenopiles</taxon>
        <taxon>Oomycota</taxon>
        <taxon>Peronosporomycetes</taxon>
        <taxon>Peronosporales</taxon>
        <taxon>Peronosporaceae</taxon>
        <taxon>Phytophthora</taxon>
    </lineage>
</organism>
<dbReference type="EMBL" id="QXGA01007358">
    <property type="protein sequence ID" value="KAE9060380.1"/>
    <property type="molecule type" value="Genomic_DNA"/>
</dbReference>
<evidence type="ECO:0000313" key="3">
    <source>
        <dbReference type="EMBL" id="KAE9058190.1"/>
    </source>
</evidence>
<evidence type="ECO:0000313" key="2">
    <source>
        <dbReference type="EMBL" id="KAE8917848.1"/>
    </source>
</evidence>
<dbReference type="Proteomes" id="UP000440732">
    <property type="component" value="Unassembled WGS sequence"/>
</dbReference>
<evidence type="ECO:0000313" key="9">
    <source>
        <dbReference type="Proteomes" id="UP000441208"/>
    </source>
</evidence>
<dbReference type="EMBL" id="QXGF01006541">
    <property type="protein sequence ID" value="KAE8917848.1"/>
    <property type="molecule type" value="Genomic_DNA"/>
</dbReference>
<dbReference type="EMBL" id="QXGE01007328">
    <property type="protein sequence ID" value="KAE9263592.1"/>
    <property type="molecule type" value="Genomic_DNA"/>
</dbReference>
<dbReference type="EMBL" id="QXFZ01006693">
    <property type="protein sequence ID" value="KAE9058190.1"/>
    <property type="molecule type" value="Genomic_DNA"/>
</dbReference>
<dbReference type="Proteomes" id="UP000429523">
    <property type="component" value="Unassembled WGS sequence"/>
</dbReference>
<comment type="caution">
    <text evidence="3">The sequence shown here is derived from an EMBL/GenBank/DDBJ whole genome shotgun (WGS) entry which is preliminary data.</text>
</comment>
<sequence>MDSSNNIPAATPTVKPGLSIKAAIEASTSTSGAKFAQKTGEATLPSNQDGDGSPDEARKSALEKQFIASQTMTGHLLVTGLLWAADAA</sequence>
<dbReference type="Proteomes" id="UP000437068">
    <property type="component" value="Unassembled WGS sequence"/>
</dbReference>
<evidence type="ECO:0000256" key="1">
    <source>
        <dbReference type="SAM" id="MobiDB-lite"/>
    </source>
</evidence>
<reference evidence="6 7" key="1">
    <citation type="submission" date="2018-08" db="EMBL/GenBank/DDBJ databases">
        <title>Genomic investigation of the strawberry pathogen Phytophthora fragariae indicates pathogenicity is determined by transcriptional variation in three key races.</title>
        <authorList>
            <person name="Adams T.M."/>
            <person name="Armitage A.D."/>
            <person name="Sobczyk M.K."/>
            <person name="Bates H.J."/>
            <person name="Dunwell J.M."/>
            <person name="Nellist C.F."/>
            <person name="Harrison R.J."/>
        </authorList>
    </citation>
    <scope>NUCLEOTIDE SEQUENCE [LARGE SCALE GENOMIC DNA]</scope>
    <source>
        <strain evidence="5 7">A4</strain>
        <strain evidence="4 8">NOV-5</strain>
        <strain evidence="3 9">NOV-71</strain>
        <strain evidence="2 6">NOV-9</strain>
    </source>
</reference>
<name>A0A6A3PNW1_9STRA</name>
<evidence type="ECO:0000313" key="4">
    <source>
        <dbReference type="EMBL" id="KAE9060380.1"/>
    </source>
</evidence>
<evidence type="ECO:0000313" key="7">
    <source>
        <dbReference type="Proteomes" id="UP000437068"/>
    </source>
</evidence>
<evidence type="ECO:0000313" key="5">
    <source>
        <dbReference type="EMBL" id="KAE9263592.1"/>
    </source>
</evidence>
<dbReference type="AlphaFoldDB" id="A0A6A3PNW1"/>
<proteinExistence type="predicted"/>
<accession>A0A6A3PNW1</accession>
<evidence type="ECO:0000313" key="8">
    <source>
        <dbReference type="Proteomes" id="UP000440732"/>
    </source>
</evidence>
<gene>
    <name evidence="5" type="ORF">PF001_g31615</name>
    <name evidence="4" type="ORF">PF006_g31652</name>
    <name evidence="3" type="ORF">PF007_g31388</name>
    <name evidence="2" type="ORF">PF009_g31833</name>
</gene>
<protein>
    <submittedName>
        <fullName evidence="3">Uncharacterized protein</fullName>
    </submittedName>
</protein>